<keyword evidence="2" id="KW-1185">Reference proteome</keyword>
<dbReference type="OrthoDB" id="4342612at2759"/>
<reference evidence="1 2" key="1">
    <citation type="journal article" date="2016" name="Genome Biol. Evol.">
        <title>Divergent and convergent evolution of fungal pathogenicity.</title>
        <authorList>
            <person name="Shang Y."/>
            <person name="Xiao G."/>
            <person name="Zheng P."/>
            <person name="Cen K."/>
            <person name="Zhan S."/>
            <person name="Wang C."/>
        </authorList>
    </citation>
    <scope>NUCLEOTIDE SEQUENCE [LARGE SCALE GENOMIC DNA]</scope>
    <source>
        <strain evidence="1 2">RCEF 1005</strain>
    </source>
</reference>
<organism evidence="1 2">
    <name type="scientific">Akanthomyces lecanii RCEF 1005</name>
    <dbReference type="NCBI Taxonomy" id="1081108"/>
    <lineage>
        <taxon>Eukaryota</taxon>
        <taxon>Fungi</taxon>
        <taxon>Dikarya</taxon>
        <taxon>Ascomycota</taxon>
        <taxon>Pezizomycotina</taxon>
        <taxon>Sordariomycetes</taxon>
        <taxon>Hypocreomycetidae</taxon>
        <taxon>Hypocreales</taxon>
        <taxon>Cordycipitaceae</taxon>
        <taxon>Akanthomyces</taxon>
        <taxon>Cordyceps confragosa</taxon>
    </lineage>
</organism>
<dbReference type="EMBL" id="AZHF01000003">
    <property type="protein sequence ID" value="OAA77242.1"/>
    <property type="molecule type" value="Genomic_DNA"/>
</dbReference>
<protein>
    <submittedName>
        <fullName evidence="1">Uncharacterized protein</fullName>
    </submittedName>
</protein>
<proteinExistence type="predicted"/>
<sequence>MSDPPAIVFQEFRRYRRQYVEYSDGTKLTRRVHKATFVPLTPWTAVLSPPASSSSSSAPLPVLHLSLVVEHRAAGEPKHWSLLCHREDDPRGRLWQVTGDAGRMRYAHLPDADKLSGGGGGDVAWRQVLNGELTAAQRATVEEVVGTEPPPRANIRADVKENCQGWVMRVLRRLAAEGIVEEAKVDQLREQMDPLK</sequence>
<dbReference type="AlphaFoldDB" id="A0A162K335"/>
<evidence type="ECO:0000313" key="1">
    <source>
        <dbReference type="EMBL" id="OAA77242.1"/>
    </source>
</evidence>
<comment type="caution">
    <text evidence="1">The sequence shown here is derived from an EMBL/GenBank/DDBJ whole genome shotgun (WGS) entry which is preliminary data.</text>
</comment>
<name>A0A162K335_CORDF</name>
<gene>
    <name evidence="1" type="ORF">LEL_04065</name>
</gene>
<dbReference type="Proteomes" id="UP000076881">
    <property type="component" value="Unassembled WGS sequence"/>
</dbReference>
<accession>A0A162K335</accession>
<dbReference type="Pfam" id="PF20174">
    <property type="entry name" value="DUF6540"/>
    <property type="match status" value="1"/>
</dbReference>
<evidence type="ECO:0000313" key="2">
    <source>
        <dbReference type="Proteomes" id="UP000076881"/>
    </source>
</evidence>
<dbReference type="InterPro" id="IPR046670">
    <property type="entry name" value="DUF6540"/>
</dbReference>